<proteinExistence type="predicted"/>
<comment type="caution">
    <text evidence="2">The sequence shown here is derived from an EMBL/GenBank/DDBJ whole genome shotgun (WGS) entry which is preliminary data.</text>
</comment>
<gene>
    <name evidence="2" type="ORF">EZS28_040078</name>
</gene>
<evidence type="ECO:0000256" key="1">
    <source>
        <dbReference type="SAM" id="Phobius"/>
    </source>
</evidence>
<feature type="non-terminal residue" evidence="2">
    <location>
        <position position="1"/>
    </location>
</feature>
<organism evidence="2 3">
    <name type="scientific">Streblomastix strix</name>
    <dbReference type="NCBI Taxonomy" id="222440"/>
    <lineage>
        <taxon>Eukaryota</taxon>
        <taxon>Metamonada</taxon>
        <taxon>Preaxostyla</taxon>
        <taxon>Oxymonadida</taxon>
        <taxon>Streblomastigidae</taxon>
        <taxon>Streblomastix</taxon>
    </lineage>
</organism>
<keyword evidence="1" id="KW-1133">Transmembrane helix</keyword>
<evidence type="ECO:0000313" key="2">
    <source>
        <dbReference type="EMBL" id="KAA6364395.1"/>
    </source>
</evidence>
<name>A0A5J4U407_9EUKA</name>
<accession>A0A5J4U407</accession>
<evidence type="ECO:0000313" key="3">
    <source>
        <dbReference type="Proteomes" id="UP000324800"/>
    </source>
</evidence>
<dbReference type="Proteomes" id="UP000324800">
    <property type="component" value="Unassembled WGS sequence"/>
</dbReference>
<keyword evidence="1" id="KW-0812">Transmembrane</keyword>
<keyword evidence="1" id="KW-0472">Membrane</keyword>
<sequence>SIALVIFGVITFVYAVYIMAVIFHGIIVIAFQALYVGISIKGFGIVGIIENYDLTEVNGILLFVIRCTYFIIGKNVFVADRDYIVGLYIRVTRHYLYN</sequence>
<protein>
    <submittedName>
        <fullName evidence="2">Uncharacterized protein</fullName>
    </submittedName>
</protein>
<reference evidence="2 3" key="1">
    <citation type="submission" date="2019-03" db="EMBL/GenBank/DDBJ databases">
        <title>Single cell metagenomics reveals metabolic interactions within the superorganism composed of flagellate Streblomastix strix and complex community of Bacteroidetes bacteria on its surface.</title>
        <authorList>
            <person name="Treitli S.C."/>
            <person name="Kolisko M."/>
            <person name="Husnik F."/>
            <person name="Keeling P."/>
            <person name="Hampl V."/>
        </authorList>
    </citation>
    <scope>NUCLEOTIDE SEQUENCE [LARGE SCALE GENOMIC DNA]</scope>
    <source>
        <strain evidence="2">ST1C</strain>
    </source>
</reference>
<dbReference type="AlphaFoldDB" id="A0A5J4U407"/>
<dbReference type="EMBL" id="SNRW01021706">
    <property type="protein sequence ID" value="KAA6364395.1"/>
    <property type="molecule type" value="Genomic_DNA"/>
</dbReference>
<feature type="transmembrane region" description="Helical" evidence="1">
    <location>
        <begin position="6"/>
        <end position="31"/>
    </location>
</feature>